<sequence>MLIETKADTKASHPGKPLPVVFRSGELRDKDADEKFTKNSSEARDCSMIDAFFGYRAICWGNLKAKGHALSDLILGD</sequence>
<dbReference type="AlphaFoldDB" id="A0AAW1YGC6"/>
<evidence type="ECO:0000313" key="1">
    <source>
        <dbReference type="EMBL" id="KAK9947620.1"/>
    </source>
</evidence>
<proteinExistence type="predicted"/>
<keyword evidence="2" id="KW-1185">Reference proteome</keyword>
<organism evidence="1 2">
    <name type="scientific">Rubus argutus</name>
    <name type="common">Southern blackberry</name>
    <dbReference type="NCBI Taxonomy" id="59490"/>
    <lineage>
        <taxon>Eukaryota</taxon>
        <taxon>Viridiplantae</taxon>
        <taxon>Streptophyta</taxon>
        <taxon>Embryophyta</taxon>
        <taxon>Tracheophyta</taxon>
        <taxon>Spermatophyta</taxon>
        <taxon>Magnoliopsida</taxon>
        <taxon>eudicotyledons</taxon>
        <taxon>Gunneridae</taxon>
        <taxon>Pentapetalae</taxon>
        <taxon>rosids</taxon>
        <taxon>fabids</taxon>
        <taxon>Rosales</taxon>
        <taxon>Rosaceae</taxon>
        <taxon>Rosoideae</taxon>
        <taxon>Rosoideae incertae sedis</taxon>
        <taxon>Rubus</taxon>
    </lineage>
</organism>
<dbReference type="EMBL" id="JBEDUW010000001">
    <property type="protein sequence ID" value="KAK9947620.1"/>
    <property type="molecule type" value="Genomic_DNA"/>
</dbReference>
<gene>
    <name evidence="1" type="ORF">M0R45_003235</name>
</gene>
<protein>
    <submittedName>
        <fullName evidence="1">Uncharacterized protein</fullName>
    </submittedName>
</protein>
<comment type="caution">
    <text evidence="1">The sequence shown here is derived from an EMBL/GenBank/DDBJ whole genome shotgun (WGS) entry which is preliminary data.</text>
</comment>
<dbReference type="Proteomes" id="UP001457282">
    <property type="component" value="Unassembled WGS sequence"/>
</dbReference>
<name>A0AAW1YGC6_RUBAR</name>
<reference evidence="1 2" key="1">
    <citation type="journal article" date="2023" name="G3 (Bethesda)">
        <title>A chromosome-length genome assembly and annotation of blackberry (Rubus argutus, cv. 'Hillquist').</title>
        <authorList>
            <person name="Bruna T."/>
            <person name="Aryal R."/>
            <person name="Dudchenko O."/>
            <person name="Sargent D.J."/>
            <person name="Mead D."/>
            <person name="Buti M."/>
            <person name="Cavallini A."/>
            <person name="Hytonen T."/>
            <person name="Andres J."/>
            <person name="Pham M."/>
            <person name="Weisz D."/>
            <person name="Mascagni F."/>
            <person name="Usai G."/>
            <person name="Natali L."/>
            <person name="Bassil N."/>
            <person name="Fernandez G.E."/>
            <person name="Lomsadze A."/>
            <person name="Armour M."/>
            <person name="Olukolu B."/>
            <person name="Poorten T."/>
            <person name="Britton C."/>
            <person name="Davik J."/>
            <person name="Ashrafi H."/>
            <person name="Aiden E.L."/>
            <person name="Borodovsky M."/>
            <person name="Worthington M."/>
        </authorList>
    </citation>
    <scope>NUCLEOTIDE SEQUENCE [LARGE SCALE GENOMIC DNA]</scope>
    <source>
        <strain evidence="1">PI 553951</strain>
    </source>
</reference>
<accession>A0AAW1YGC6</accession>
<evidence type="ECO:0000313" key="2">
    <source>
        <dbReference type="Proteomes" id="UP001457282"/>
    </source>
</evidence>